<keyword evidence="1" id="KW-0472">Membrane</keyword>
<evidence type="ECO:0000256" key="1">
    <source>
        <dbReference type="SAM" id="Phobius"/>
    </source>
</evidence>
<gene>
    <name evidence="2" type="ORF">CP880_10740</name>
</gene>
<keyword evidence="1" id="KW-0812">Transmembrane</keyword>
<comment type="caution">
    <text evidence="2">The sequence shown here is derived from an EMBL/GenBank/DDBJ whole genome shotgun (WGS) entry which is preliminary data.</text>
</comment>
<dbReference type="EMBL" id="PCZS01000004">
    <property type="protein sequence ID" value="REB68338.1"/>
    <property type="molecule type" value="Genomic_DNA"/>
</dbReference>
<feature type="transmembrane region" description="Helical" evidence="1">
    <location>
        <begin position="32"/>
        <end position="54"/>
    </location>
</feature>
<reference evidence="2 3" key="1">
    <citation type="submission" date="2017-09" db="EMBL/GenBank/DDBJ databases">
        <authorList>
            <person name="Bumgarner R.E."/>
        </authorList>
    </citation>
    <scope>NUCLEOTIDE SEQUENCE [LARGE SCALE GENOMIC DNA]</scope>
    <source>
        <strain evidence="2 3">T34998</strain>
    </source>
</reference>
<name>A0ABX9I7W8_9ACTN</name>
<sequence>MRIEAKFSLVLMSAMTDSICILAMTMKRNDGIQPLGGVGSLPMAIACHMVVQLWRTSISNGGR</sequence>
<organism evidence="2 3">
    <name type="scientific">Cutibacterium namnetense</name>
    <dbReference type="NCBI Taxonomy" id="1574624"/>
    <lineage>
        <taxon>Bacteria</taxon>
        <taxon>Bacillati</taxon>
        <taxon>Actinomycetota</taxon>
        <taxon>Actinomycetes</taxon>
        <taxon>Propionibacteriales</taxon>
        <taxon>Propionibacteriaceae</taxon>
        <taxon>Cutibacterium</taxon>
    </lineage>
</organism>
<evidence type="ECO:0000313" key="2">
    <source>
        <dbReference type="EMBL" id="REB68338.1"/>
    </source>
</evidence>
<feature type="transmembrane region" description="Helical" evidence="1">
    <location>
        <begin position="7"/>
        <end position="26"/>
    </location>
</feature>
<keyword evidence="3" id="KW-1185">Reference proteome</keyword>
<dbReference type="Proteomes" id="UP000256324">
    <property type="component" value="Unassembled WGS sequence"/>
</dbReference>
<keyword evidence="1" id="KW-1133">Transmembrane helix</keyword>
<protein>
    <submittedName>
        <fullName evidence="2">Uncharacterized protein</fullName>
    </submittedName>
</protein>
<accession>A0ABX9I7W8</accession>
<evidence type="ECO:0000313" key="3">
    <source>
        <dbReference type="Proteomes" id="UP000256324"/>
    </source>
</evidence>
<proteinExistence type="predicted"/>